<comment type="caution">
    <text evidence="4">The sequence shown here is derived from an EMBL/GenBank/DDBJ whole genome shotgun (WGS) entry which is preliminary data.</text>
</comment>
<keyword evidence="1 2" id="KW-0378">Hydrolase</keyword>
<dbReference type="RefSeq" id="WP_026832286.1">
    <property type="nucleotide sequence ID" value="NZ_LVVL01000001.1"/>
</dbReference>
<name>A0ABX2V929_9BACL</name>
<feature type="short sequence motif" description="HXTX 1" evidence="2">
    <location>
        <begin position="39"/>
        <end position="42"/>
    </location>
</feature>
<dbReference type="InterPro" id="IPR004175">
    <property type="entry name" value="RNA_CPDase"/>
</dbReference>
<evidence type="ECO:0000256" key="1">
    <source>
        <dbReference type="ARBA" id="ARBA00022801"/>
    </source>
</evidence>
<feature type="short sequence motif" description="HXTX 2" evidence="2">
    <location>
        <begin position="117"/>
        <end position="120"/>
    </location>
</feature>
<dbReference type="HAMAP" id="MF_01940">
    <property type="entry name" value="RNA_CPDase"/>
    <property type="match status" value="1"/>
</dbReference>
<keyword evidence="4" id="KW-0436">Ligase</keyword>
<accession>A0ABX2V929</accession>
<comment type="catalytic activity">
    <reaction evidence="2">
        <text>a 3'-end 2',3'-cyclophospho-ribonucleotide-RNA + H2O = a 3'-end 2'-phospho-ribonucleotide-RNA + H(+)</text>
        <dbReference type="Rhea" id="RHEA:11828"/>
        <dbReference type="Rhea" id="RHEA-COMP:10464"/>
        <dbReference type="Rhea" id="RHEA-COMP:17353"/>
        <dbReference type="ChEBI" id="CHEBI:15377"/>
        <dbReference type="ChEBI" id="CHEBI:15378"/>
        <dbReference type="ChEBI" id="CHEBI:83064"/>
        <dbReference type="ChEBI" id="CHEBI:173113"/>
        <dbReference type="EC" id="3.1.4.58"/>
    </reaction>
</comment>
<feature type="domain" description="Phosphoesterase HXTX" evidence="3">
    <location>
        <begin position="13"/>
        <end position="89"/>
    </location>
</feature>
<protein>
    <recommendedName>
        <fullName evidence="2">RNA 2',3'-cyclic phosphodiesterase</fullName>
        <shortName evidence="2">RNA 2',3'-CPDase</shortName>
        <ecNumber evidence="2">3.1.4.58</ecNumber>
    </recommendedName>
</protein>
<reference evidence="4 5" key="1">
    <citation type="submission" date="2016-03" db="EMBL/GenBank/DDBJ databases">
        <authorList>
            <person name="Cho S.-Y."/>
            <person name="Lim S."/>
            <person name="Kim H."/>
            <person name="Soh E.H."/>
            <person name="Moon J.S."/>
        </authorList>
    </citation>
    <scope>NUCLEOTIDE SEQUENCE [LARGE SCALE GENOMIC DNA]</scope>
    <source>
        <strain evidence="4 5">KCTC 3810</strain>
    </source>
</reference>
<dbReference type="PANTHER" id="PTHR35561">
    <property type="entry name" value="RNA 2',3'-CYCLIC PHOSPHODIESTERASE"/>
    <property type="match status" value="1"/>
</dbReference>
<comment type="function">
    <text evidence="2">Hydrolyzes RNA 2',3'-cyclic phosphodiester to an RNA 2'-phosphomonoester.</text>
</comment>
<evidence type="ECO:0000313" key="4">
    <source>
        <dbReference type="EMBL" id="OAN14711.1"/>
    </source>
</evidence>
<dbReference type="GO" id="GO:0016874">
    <property type="term" value="F:ligase activity"/>
    <property type="evidence" value="ECO:0007669"/>
    <property type="project" value="UniProtKB-KW"/>
</dbReference>
<proteinExistence type="inferred from homology"/>
<evidence type="ECO:0000259" key="3">
    <source>
        <dbReference type="Pfam" id="PF02834"/>
    </source>
</evidence>
<dbReference type="SUPFAM" id="SSF55144">
    <property type="entry name" value="LigT-like"/>
    <property type="match status" value="1"/>
</dbReference>
<gene>
    <name evidence="4" type="ORF">A3783_01905</name>
</gene>
<comment type="similarity">
    <text evidence="2">Belongs to the 2H phosphoesterase superfamily. ThpR family.</text>
</comment>
<dbReference type="PANTHER" id="PTHR35561:SF1">
    <property type="entry name" value="RNA 2',3'-CYCLIC PHOSPHODIESTERASE"/>
    <property type="match status" value="1"/>
</dbReference>
<feature type="active site" description="Proton donor" evidence="2">
    <location>
        <position position="39"/>
    </location>
</feature>
<evidence type="ECO:0000313" key="5">
    <source>
        <dbReference type="Proteomes" id="UP000078447"/>
    </source>
</evidence>
<dbReference type="InterPro" id="IPR014051">
    <property type="entry name" value="Phosphoesterase_HXTX"/>
</dbReference>
<sequence>MEQHYFIALSTADETLTQYASALKLHDYYKTVYEPDEYHLTLRFLGALTESELLNWRQRLAEIAQTISPFTLEMDHLERFGLAERPRVFAVGPRREETLVQLAAQLDPKPSKPFVPHITLAKKWNQEVSLLPPEQTPSFSISVKEIVLYKICPADRPRYQADTRFRIGKKQ</sequence>
<keyword evidence="5" id="KW-1185">Reference proteome</keyword>
<dbReference type="EMBL" id="LVVL01000001">
    <property type="protein sequence ID" value="OAN14711.1"/>
    <property type="molecule type" value="Genomic_DNA"/>
</dbReference>
<dbReference type="Proteomes" id="UP000078447">
    <property type="component" value="Unassembled WGS sequence"/>
</dbReference>
<evidence type="ECO:0000256" key="2">
    <source>
        <dbReference type="HAMAP-Rule" id="MF_01940"/>
    </source>
</evidence>
<dbReference type="EC" id="3.1.4.58" evidence="2"/>
<dbReference type="Gene3D" id="3.90.1140.10">
    <property type="entry name" value="Cyclic phosphodiesterase"/>
    <property type="match status" value="1"/>
</dbReference>
<dbReference type="InterPro" id="IPR009097">
    <property type="entry name" value="Cyclic_Pdiesterase"/>
</dbReference>
<dbReference type="Pfam" id="PF02834">
    <property type="entry name" value="LigT_PEase"/>
    <property type="match status" value="1"/>
</dbReference>
<feature type="active site" description="Proton acceptor" evidence="2">
    <location>
        <position position="117"/>
    </location>
</feature>
<dbReference type="NCBIfam" id="TIGR02258">
    <property type="entry name" value="2_5_ligase"/>
    <property type="match status" value="1"/>
</dbReference>
<organism evidence="4 5">
    <name type="scientific">Exiguobacterium undae</name>
    <dbReference type="NCBI Taxonomy" id="169177"/>
    <lineage>
        <taxon>Bacteria</taxon>
        <taxon>Bacillati</taxon>
        <taxon>Bacillota</taxon>
        <taxon>Bacilli</taxon>
        <taxon>Bacillales</taxon>
        <taxon>Bacillales Family XII. Incertae Sedis</taxon>
        <taxon>Exiguobacterium</taxon>
    </lineage>
</organism>